<organism evidence="2 3">
    <name type="scientific">Stephanodiscus triporus</name>
    <dbReference type="NCBI Taxonomy" id="2934178"/>
    <lineage>
        <taxon>Eukaryota</taxon>
        <taxon>Sar</taxon>
        <taxon>Stramenopiles</taxon>
        <taxon>Ochrophyta</taxon>
        <taxon>Bacillariophyta</taxon>
        <taxon>Coscinodiscophyceae</taxon>
        <taxon>Thalassiosirophycidae</taxon>
        <taxon>Stephanodiscales</taxon>
        <taxon>Stephanodiscaceae</taxon>
        <taxon>Stephanodiscus</taxon>
    </lineage>
</organism>
<dbReference type="PROSITE" id="PS50076">
    <property type="entry name" value="DNAJ_2"/>
    <property type="match status" value="1"/>
</dbReference>
<proteinExistence type="predicted"/>
<sequence length="244" mass="27564">MSVLFDEPSTDKFTLAAMLYSDRVSVRRVPWVMHSINVTWEKGPIHNTREVYGMIMKCGPCIARCLEDENCASCIKALDAIDMRDQVLSYRTVVYESDLLRNFLLCILTKNNVFGNKLLLGWDKAFNASIAHKHDLPKDLEDSRIHIIAAARPHFTDANRVRRSDLFAILGLMLGATSTEVKDVYRRLAQELHLDVSSLNPAMASGCFCLVREAYDILINNWDDAWVGIERGVVVLDMAFGGHD</sequence>
<dbReference type="InterPro" id="IPR001623">
    <property type="entry name" value="DnaJ_domain"/>
</dbReference>
<comment type="caution">
    <text evidence="2">The sequence shown here is derived from an EMBL/GenBank/DDBJ whole genome shotgun (WGS) entry which is preliminary data.</text>
</comment>
<dbReference type="EMBL" id="JALLAZ020001238">
    <property type="protein sequence ID" value="KAL3778139.1"/>
    <property type="molecule type" value="Genomic_DNA"/>
</dbReference>
<reference evidence="2 3" key="1">
    <citation type="submission" date="2024-10" db="EMBL/GenBank/DDBJ databases">
        <title>Updated reference genomes for cyclostephanoid diatoms.</title>
        <authorList>
            <person name="Roberts W.R."/>
            <person name="Alverson A.J."/>
        </authorList>
    </citation>
    <scope>NUCLEOTIDE SEQUENCE [LARGE SCALE GENOMIC DNA]</scope>
    <source>
        <strain evidence="2 3">AJA276-08</strain>
    </source>
</reference>
<dbReference type="AlphaFoldDB" id="A0ABD3NRV9"/>
<dbReference type="PANTHER" id="PTHR33970:SF2">
    <property type="entry name" value="OS01G0716400 PROTEIN"/>
    <property type="match status" value="1"/>
</dbReference>
<dbReference type="CDD" id="cd06257">
    <property type="entry name" value="DnaJ"/>
    <property type="match status" value="1"/>
</dbReference>
<dbReference type="PANTHER" id="PTHR33970">
    <property type="entry name" value="VIOLAXANTHIN DE-EPOXIDASE, CHLOROPLASTIC-RELATED"/>
    <property type="match status" value="1"/>
</dbReference>
<evidence type="ECO:0000313" key="3">
    <source>
        <dbReference type="Proteomes" id="UP001530315"/>
    </source>
</evidence>
<protein>
    <recommendedName>
        <fullName evidence="1">J domain-containing protein</fullName>
    </recommendedName>
</protein>
<dbReference type="Proteomes" id="UP001530315">
    <property type="component" value="Unassembled WGS sequence"/>
</dbReference>
<evidence type="ECO:0000313" key="2">
    <source>
        <dbReference type="EMBL" id="KAL3778139.1"/>
    </source>
</evidence>
<dbReference type="InterPro" id="IPR044682">
    <property type="entry name" value="VDE"/>
</dbReference>
<feature type="domain" description="J" evidence="1">
    <location>
        <begin position="165"/>
        <end position="223"/>
    </location>
</feature>
<dbReference type="InterPro" id="IPR036869">
    <property type="entry name" value="J_dom_sf"/>
</dbReference>
<evidence type="ECO:0000259" key="1">
    <source>
        <dbReference type="PROSITE" id="PS50076"/>
    </source>
</evidence>
<name>A0ABD3NRV9_9STRA</name>
<accession>A0ABD3NRV9</accession>
<dbReference type="Gene3D" id="1.10.287.110">
    <property type="entry name" value="DnaJ domain"/>
    <property type="match status" value="1"/>
</dbReference>
<gene>
    <name evidence="2" type="ORF">ACHAW5_003147</name>
</gene>
<dbReference type="SUPFAM" id="SSF46565">
    <property type="entry name" value="Chaperone J-domain"/>
    <property type="match status" value="1"/>
</dbReference>
<keyword evidence="3" id="KW-1185">Reference proteome</keyword>
<dbReference type="Pfam" id="PF00226">
    <property type="entry name" value="DnaJ"/>
    <property type="match status" value="1"/>
</dbReference>